<evidence type="ECO:0000313" key="3">
    <source>
        <dbReference type="Proteomes" id="UP000594262"/>
    </source>
</evidence>
<name>A0A7M5WJH6_9CNID</name>
<keyword evidence="3" id="KW-1185">Reference proteome</keyword>
<protein>
    <submittedName>
        <fullName evidence="2">Uncharacterized protein</fullName>
    </submittedName>
</protein>
<feature type="transmembrane region" description="Helical" evidence="1">
    <location>
        <begin position="79"/>
        <end position="100"/>
    </location>
</feature>
<proteinExistence type="predicted"/>
<sequence length="111" mass="12924">ELNYYKLFQFVYILLFCVGYYVCGKPIGYQFKREKHLLYAVVVAIMVLFCTSKIYPQEMDSNAQPISSELSTIDIGTNWFSIFQTLFVVFLGFGSLLIKIESLTYNGRRRC</sequence>
<dbReference type="AlphaFoldDB" id="A0A7M5WJH6"/>
<keyword evidence="1" id="KW-1133">Transmembrane helix</keyword>
<evidence type="ECO:0000256" key="1">
    <source>
        <dbReference type="SAM" id="Phobius"/>
    </source>
</evidence>
<accession>A0A7M5WJH6</accession>
<keyword evidence="1" id="KW-0472">Membrane</keyword>
<evidence type="ECO:0000313" key="2">
    <source>
        <dbReference type="EnsemblMetazoa" id="CLYHEMP004641.1"/>
    </source>
</evidence>
<keyword evidence="1" id="KW-0812">Transmembrane</keyword>
<feature type="transmembrane region" description="Helical" evidence="1">
    <location>
        <begin position="36"/>
        <end position="55"/>
    </location>
</feature>
<feature type="transmembrane region" description="Helical" evidence="1">
    <location>
        <begin position="6"/>
        <end position="24"/>
    </location>
</feature>
<reference evidence="2" key="1">
    <citation type="submission" date="2021-01" db="UniProtKB">
        <authorList>
            <consortium name="EnsemblMetazoa"/>
        </authorList>
    </citation>
    <scope>IDENTIFICATION</scope>
</reference>
<dbReference type="Proteomes" id="UP000594262">
    <property type="component" value="Unplaced"/>
</dbReference>
<organism evidence="2 3">
    <name type="scientific">Clytia hemisphaerica</name>
    <dbReference type="NCBI Taxonomy" id="252671"/>
    <lineage>
        <taxon>Eukaryota</taxon>
        <taxon>Metazoa</taxon>
        <taxon>Cnidaria</taxon>
        <taxon>Hydrozoa</taxon>
        <taxon>Hydroidolina</taxon>
        <taxon>Leptothecata</taxon>
        <taxon>Obeliida</taxon>
        <taxon>Clytiidae</taxon>
        <taxon>Clytia</taxon>
    </lineage>
</organism>
<dbReference type="EnsemblMetazoa" id="CLYHEMT004641.1">
    <property type="protein sequence ID" value="CLYHEMP004641.1"/>
    <property type="gene ID" value="CLYHEMG004641"/>
</dbReference>